<accession>A0A1I0XT26</accession>
<feature type="domain" description="Response regulatory" evidence="2">
    <location>
        <begin position="5"/>
        <end position="120"/>
    </location>
</feature>
<dbReference type="Gene3D" id="3.40.50.2300">
    <property type="match status" value="1"/>
</dbReference>
<dbReference type="InterPro" id="IPR007492">
    <property type="entry name" value="LytTR_DNA-bd_dom"/>
</dbReference>
<dbReference type="Proteomes" id="UP000199604">
    <property type="component" value="Unassembled WGS sequence"/>
</dbReference>
<dbReference type="SMART" id="SM00850">
    <property type="entry name" value="LytTR"/>
    <property type="match status" value="1"/>
</dbReference>
<proteinExistence type="predicted"/>
<dbReference type="GO" id="GO:0003677">
    <property type="term" value="F:DNA binding"/>
    <property type="evidence" value="ECO:0007669"/>
    <property type="project" value="InterPro"/>
</dbReference>
<gene>
    <name evidence="4" type="ORF">SAMN05660845_1481</name>
</gene>
<dbReference type="PANTHER" id="PTHR37299">
    <property type="entry name" value="TRANSCRIPTIONAL REGULATOR-RELATED"/>
    <property type="match status" value="1"/>
</dbReference>
<protein>
    <submittedName>
        <fullName evidence="4">Two component transcriptional regulator, LytTR family</fullName>
    </submittedName>
</protein>
<dbReference type="PROSITE" id="PS50930">
    <property type="entry name" value="HTH_LYTTR"/>
    <property type="match status" value="1"/>
</dbReference>
<dbReference type="AlphaFoldDB" id="A0A1I0XT26"/>
<evidence type="ECO:0000313" key="5">
    <source>
        <dbReference type="Proteomes" id="UP000199604"/>
    </source>
</evidence>
<dbReference type="Pfam" id="PF00072">
    <property type="entry name" value="Response_reg"/>
    <property type="match status" value="1"/>
</dbReference>
<dbReference type="InterPro" id="IPR046947">
    <property type="entry name" value="LytR-like"/>
</dbReference>
<evidence type="ECO:0000259" key="3">
    <source>
        <dbReference type="PROSITE" id="PS50930"/>
    </source>
</evidence>
<name>A0A1I0XT26_9FLAO</name>
<dbReference type="OrthoDB" id="2168082at2"/>
<evidence type="ECO:0000259" key="2">
    <source>
        <dbReference type="PROSITE" id="PS50110"/>
    </source>
</evidence>
<dbReference type="SMART" id="SM00448">
    <property type="entry name" value="REC"/>
    <property type="match status" value="1"/>
</dbReference>
<feature type="domain" description="HTH LytTR-type" evidence="3">
    <location>
        <begin position="146"/>
        <end position="250"/>
    </location>
</feature>
<dbReference type="InterPro" id="IPR001789">
    <property type="entry name" value="Sig_transdc_resp-reg_receiver"/>
</dbReference>
<dbReference type="STRING" id="498292.SAMN05660845_1481"/>
<sequence length="253" mass="29383">MNKYKTVIIEDEKRAQILLQNILENHFPNIEITAVADDLPSGVKAIRKHKPDFVFLDIEMPNYSGLEILDFFDENLVDFSIIFTTAYNHYAIEALKISAVDYLLKPLNKEEIKDALERFEKKKNKQNQESFSSLKSIIQDKKINKIAVPEGNQLHFIKPETIIYIKADNSYSEIYLDNGKKMTVSRSIKNFEDGLKQNNSFCRIHKSYLINTSYVERYDKSNGGWITLTNKTELPISSEKINDFLNMIDKISR</sequence>
<dbReference type="PANTHER" id="PTHR37299:SF1">
    <property type="entry name" value="STAGE 0 SPORULATION PROTEIN A HOMOLOG"/>
    <property type="match status" value="1"/>
</dbReference>
<keyword evidence="5" id="KW-1185">Reference proteome</keyword>
<feature type="modified residue" description="4-aspartylphosphate" evidence="1">
    <location>
        <position position="57"/>
    </location>
</feature>
<dbReference type="InterPro" id="IPR011006">
    <property type="entry name" value="CheY-like_superfamily"/>
</dbReference>
<organism evidence="4 5">
    <name type="scientific">Flavobacterium swingsii</name>
    <dbReference type="NCBI Taxonomy" id="498292"/>
    <lineage>
        <taxon>Bacteria</taxon>
        <taxon>Pseudomonadati</taxon>
        <taxon>Bacteroidota</taxon>
        <taxon>Flavobacteriia</taxon>
        <taxon>Flavobacteriales</taxon>
        <taxon>Flavobacteriaceae</taxon>
        <taxon>Flavobacterium</taxon>
    </lineage>
</organism>
<evidence type="ECO:0000256" key="1">
    <source>
        <dbReference type="PROSITE-ProRule" id="PRU00169"/>
    </source>
</evidence>
<reference evidence="5" key="1">
    <citation type="submission" date="2016-10" db="EMBL/GenBank/DDBJ databases">
        <authorList>
            <person name="Varghese N."/>
            <person name="Submissions S."/>
        </authorList>
    </citation>
    <scope>NUCLEOTIDE SEQUENCE [LARGE SCALE GENOMIC DNA]</scope>
    <source>
        <strain evidence="5">DSM 21789</strain>
    </source>
</reference>
<dbReference type="GO" id="GO:0000156">
    <property type="term" value="F:phosphorelay response regulator activity"/>
    <property type="evidence" value="ECO:0007669"/>
    <property type="project" value="InterPro"/>
</dbReference>
<dbReference type="Pfam" id="PF04397">
    <property type="entry name" value="LytTR"/>
    <property type="match status" value="1"/>
</dbReference>
<dbReference type="EMBL" id="FOJT01000003">
    <property type="protein sequence ID" value="SFB04215.1"/>
    <property type="molecule type" value="Genomic_DNA"/>
</dbReference>
<dbReference type="RefSeq" id="WP_091475529.1">
    <property type="nucleotide sequence ID" value="NZ_FOJT01000003.1"/>
</dbReference>
<keyword evidence="1" id="KW-0597">Phosphoprotein</keyword>
<evidence type="ECO:0000313" key="4">
    <source>
        <dbReference type="EMBL" id="SFB04215.1"/>
    </source>
</evidence>
<dbReference type="Gene3D" id="2.40.50.1020">
    <property type="entry name" value="LytTr DNA-binding domain"/>
    <property type="match status" value="1"/>
</dbReference>
<dbReference type="PROSITE" id="PS50110">
    <property type="entry name" value="RESPONSE_REGULATORY"/>
    <property type="match status" value="1"/>
</dbReference>
<dbReference type="SUPFAM" id="SSF52172">
    <property type="entry name" value="CheY-like"/>
    <property type="match status" value="1"/>
</dbReference>